<organism evidence="1 2">
    <name type="scientific">Halalkalibacterium halodurans (strain ATCC BAA-125 / DSM 18197 / FERM 7344 / JCM 9153 / C-125)</name>
    <name type="common">Bacillus halodurans</name>
    <dbReference type="NCBI Taxonomy" id="272558"/>
    <lineage>
        <taxon>Bacteria</taxon>
        <taxon>Bacillati</taxon>
        <taxon>Bacillota</taxon>
        <taxon>Bacilli</taxon>
        <taxon>Bacillales</taxon>
        <taxon>Bacillaceae</taxon>
        <taxon>Halalkalibacterium (ex Joshi et al. 2022)</taxon>
    </lineage>
</organism>
<dbReference type="GeneID" id="87597970"/>
<reference evidence="1 2" key="1">
    <citation type="journal article" date="2000" name="Nucleic Acids Res.">
        <title>Complete genome sequence of the alkaliphilic bacterium Bacillus halodurans and genomic sequence comparison with Bacillus subtilis.</title>
        <authorList>
            <person name="Takami H."/>
            <person name="Nakasone K."/>
            <person name="Takaki Y."/>
            <person name="Maeno G."/>
            <person name="Sasaki R."/>
            <person name="Masui N."/>
            <person name="Fuji F."/>
            <person name="Hirama C."/>
            <person name="Nakamura Y."/>
            <person name="Ogasawara N."/>
            <person name="Kuhara S."/>
            <person name="Horikoshi K."/>
        </authorList>
    </citation>
    <scope>NUCLEOTIDE SEQUENCE [LARGE SCALE GENOMIC DNA]</scope>
    <source>
        <strain evidence="2">ATCC BAA-125 / DSM 18197 / FERM 7344 / JCM 9153 / C-125</strain>
    </source>
</reference>
<dbReference type="HOGENOM" id="CLU_145226_0_0_9"/>
<accession>Q9KA40</accession>
<protein>
    <submittedName>
        <fullName evidence="1">BH2450 protein</fullName>
    </submittedName>
</protein>
<dbReference type="Pfam" id="PF12611">
    <property type="entry name" value="Flagellar_put"/>
    <property type="match status" value="1"/>
</dbReference>
<dbReference type="EMBL" id="BA000004">
    <property type="protein sequence ID" value="BAB06169.1"/>
    <property type="molecule type" value="Genomic_DNA"/>
</dbReference>
<dbReference type="AlphaFoldDB" id="Q9KA40"/>
<dbReference type="NCBIfam" id="TIGR02530">
    <property type="entry name" value="flg_new"/>
    <property type="match status" value="1"/>
</dbReference>
<proteinExistence type="predicted"/>
<dbReference type="STRING" id="272558.gene:10728348"/>
<evidence type="ECO:0000313" key="2">
    <source>
        <dbReference type="Proteomes" id="UP000001258"/>
    </source>
</evidence>
<dbReference type="InterPro" id="IPR013367">
    <property type="entry name" value="Flagellar_put"/>
</dbReference>
<dbReference type="KEGG" id="bha:BH2450"/>
<dbReference type="PIR" id="B83956">
    <property type="entry name" value="B83956"/>
</dbReference>
<dbReference type="Proteomes" id="UP000001258">
    <property type="component" value="Chromosome"/>
</dbReference>
<dbReference type="eggNOG" id="ENOG5032Y5R">
    <property type="taxonomic scope" value="Bacteria"/>
</dbReference>
<name>Q9KA40_HALH5</name>
<sequence length="132" mass="14647">MDPRITGSIQSMKPLTRKGSALSKPSPHVSFGNLFQTELQKGQSLKLSKHAEQRLLSRGISISKPLWNRIEEKVLEAEQKGVRDPLILTEEAALVVSAKNKTVITVLDLDEAEDHIFTNIDGTIVVNNKSFQ</sequence>
<evidence type="ECO:0000313" key="1">
    <source>
        <dbReference type="EMBL" id="BAB06169.1"/>
    </source>
</evidence>
<gene>
    <name evidence="1" type="ordered locus">BH2450</name>
</gene>
<keyword evidence="2" id="KW-1185">Reference proteome</keyword>
<dbReference type="RefSeq" id="WP_010898603.1">
    <property type="nucleotide sequence ID" value="NC_002570.2"/>
</dbReference>